<dbReference type="Pfam" id="PF13516">
    <property type="entry name" value="LRR_6"/>
    <property type="match status" value="4"/>
</dbReference>
<dbReference type="EMBL" id="CAMXCT030004890">
    <property type="protein sequence ID" value="CAL4798007.1"/>
    <property type="molecule type" value="Genomic_DNA"/>
</dbReference>
<protein>
    <submittedName>
        <fullName evidence="3">Uncharacterized protein</fullName>
    </submittedName>
</protein>
<feature type="region of interest" description="Disordered" evidence="2">
    <location>
        <begin position="289"/>
        <end position="317"/>
    </location>
</feature>
<keyword evidence="5" id="KW-1185">Reference proteome</keyword>
<dbReference type="Gene3D" id="3.80.10.10">
    <property type="entry name" value="Ribonuclease Inhibitor"/>
    <property type="match status" value="2"/>
</dbReference>
<feature type="compositionally biased region" description="Acidic residues" evidence="2">
    <location>
        <begin position="747"/>
        <end position="764"/>
    </location>
</feature>
<comment type="caution">
    <text evidence="3">The sequence shown here is derived from an EMBL/GenBank/DDBJ whole genome shotgun (WGS) entry which is preliminary data.</text>
</comment>
<dbReference type="InterPro" id="IPR001611">
    <property type="entry name" value="Leu-rich_rpt"/>
</dbReference>
<keyword evidence="1" id="KW-0677">Repeat</keyword>
<sequence length="764" mass="82891">MQQFIDTACRQGEEAMTHAVTFNSLQLAICSGSSLTVLVVVAPKAGSTSTASTASLRYKAMEIHVALSRGELGEEFKKVVGASAESRAEKVSDYTLSSCLAEDDSAMHLPKELASAAQQSFVEAFSSSYQALLADALKDLEPAARIVEVVMVSLLFCRPAALRCLHRLLLWCFCRGTQMIESEHCKATLRTRSACTNCFFISHQEKTGRQRSVPPWVFASFLAMPDGVGGGCLAHSNTSNVPIDLNSSDFSAWIASQECTDSLAEALEMANSRIREYVKKKLDLEKALKERGAKKEHHEEEQVTQEGESPESPKKGVGENIRSIIQQIEQGTIDGIQLSFKNITLGEAKALAEAMVANAKKSTIKTIELYGNEFGNEGVMAFSEVIANENCAVEKLNLGSCDMTDLGASALAEALKKNETVRDLNIGSNEGITAQGIGAIAEALGTNSCITKLRVRTGVLDRDGASLLAQALRTNTALKDIDMSFNEMMGTGAAEIARALKENRSLEVVDLSYCDINDDTVNETALALQENKETALWSICLDGNNNITDAGAERLVQALNESNNQTVKISLMSMPMRDRVRCLSLFDSRFEFLALLPDERVQDEDQEDPGVESQSSTPSTPSRLQLLRAAAETAAAEKGQTSMWAWQVSRCFEVAVICTVAFPVFVASVVEVKITALPMVLPLQGSMVRRVLPEEVELCPHTAAVAGHLEVATHPGLSGDWPMVRRGGWIPEEGLRHRALKIGARPDDDDDEDEDGEEDDVVSV</sequence>
<dbReference type="InterPro" id="IPR032675">
    <property type="entry name" value="LRR_dom_sf"/>
</dbReference>
<reference evidence="3" key="1">
    <citation type="submission" date="2022-10" db="EMBL/GenBank/DDBJ databases">
        <authorList>
            <person name="Chen Y."/>
            <person name="Dougan E. K."/>
            <person name="Chan C."/>
            <person name="Rhodes N."/>
            <person name="Thang M."/>
        </authorList>
    </citation>
    <scope>NUCLEOTIDE SEQUENCE</scope>
</reference>
<feature type="compositionally biased region" description="Basic and acidic residues" evidence="2">
    <location>
        <begin position="289"/>
        <end position="301"/>
    </location>
</feature>
<evidence type="ECO:0000313" key="3">
    <source>
        <dbReference type="EMBL" id="CAI4010695.1"/>
    </source>
</evidence>
<feature type="non-terminal residue" evidence="3">
    <location>
        <position position="764"/>
    </location>
</feature>
<dbReference type="OrthoDB" id="272549at2759"/>
<gene>
    <name evidence="3" type="ORF">C1SCF055_LOCUS35938</name>
</gene>
<evidence type="ECO:0000313" key="4">
    <source>
        <dbReference type="EMBL" id="CAL4798007.1"/>
    </source>
</evidence>
<evidence type="ECO:0000256" key="2">
    <source>
        <dbReference type="SAM" id="MobiDB-lite"/>
    </source>
</evidence>
<dbReference type="EMBL" id="CAMXCT020004890">
    <property type="protein sequence ID" value="CAL1164070.1"/>
    <property type="molecule type" value="Genomic_DNA"/>
</dbReference>
<dbReference type="AlphaFoldDB" id="A0A9P1DJA4"/>
<dbReference type="Proteomes" id="UP001152797">
    <property type="component" value="Unassembled WGS sequence"/>
</dbReference>
<feature type="region of interest" description="Disordered" evidence="2">
    <location>
        <begin position="601"/>
        <end position="622"/>
    </location>
</feature>
<proteinExistence type="predicted"/>
<feature type="compositionally biased region" description="Acidic residues" evidence="2">
    <location>
        <begin position="601"/>
        <end position="610"/>
    </location>
</feature>
<evidence type="ECO:0000256" key="1">
    <source>
        <dbReference type="ARBA" id="ARBA00022737"/>
    </source>
</evidence>
<dbReference type="PANTHER" id="PTHR24111:SF0">
    <property type="entry name" value="LEUCINE-RICH REPEAT-CONTAINING PROTEIN"/>
    <property type="match status" value="1"/>
</dbReference>
<name>A0A9P1DJA4_9DINO</name>
<evidence type="ECO:0000313" key="5">
    <source>
        <dbReference type="Proteomes" id="UP001152797"/>
    </source>
</evidence>
<dbReference type="PANTHER" id="PTHR24111">
    <property type="entry name" value="LEUCINE-RICH REPEAT-CONTAINING PROTEIN 34"/>
    <property type="match status" value="1"/>
</dbReference>
<dbReference type="SMART" id="SM00368">
    <property type="entry name" value="LRR_RI"/>
    <property type="match status" value="7"/>
</dbReference>
<organism evidence="3">
    <name type="scientific">Cladocopium goreaui</name>
    <dbReference type="NCBI Taxonomy" id="2562237"/>
    <lineage>
        <taxon>Eukaryota</taxon>
        <taxon>Sar</taxon>
        <taxon>Alveolata</taxon>
        <taxon>Dinophyceae</taxon>
        <taxon>Suessiales</taxon>
        <taxon>Symbiodiniaceae</taxon>
        <taxon>Cladocopium</taxon>
    </lineage>
</organism>
<accession>A0A9P1DJA4</accession>
<feature type="compositionally biased region" description="Polar residues" evidence="2">
    <location>
        <begin position="612"/>
        <end position="622"/>
    </location>
</feature>
<dbReference type="InterPro" id="IPR052201">
    <property type="entry name" value="LRR-containing_regulator"/>
</dbReference>
<feature type="region of interest" description="Disordered" evidence="2">
    <location>
        <begin position="742"/>
        <end position="764"/>
    </location>
</feature>
<reference evidence="4 5" key="2">
    <citation type="submission" date="2024-05" db="EMBL/GenBank/DDBJ databases">
        <authorList>
            <person name="Chen Y."/>
            <person name="Shah S."/>
            <person name="Dougan E. K."/>
            <person name="Thang M."/>
            <person name="Chan C."/>
        </authorList>
    </citation>
    <scope>NUCLEOTIDE SEQUENCE [LARGE SCALE GENOMIC DNA]</scope>
</reference>
<dbReference type="EMBL" id="CAMXCT010004890">
    <property type="protein sequence ID" value="CAI4010695.1"/>
    <property type="molecule type" value="Genomic_DNA"/>
</dbReference>
<dbReference type="SUPFAM" id="SSF52047">
    <property type="entry name" value="RNI-like"/>
    <property type="match status" value="1"/>
</dbReference>